<evidence type="ECO:0000256" key="4">
    <source>
        <dbReference type="ARBA" id="ARBA00022771"/>
    </source>
</evidence>
<keyword evidence="8" id="KW-0539">Nucleus</keyword>
<dbReference type="PANTHER" id="PTHR46179:SF13">
    <property type="entry name" value="C2H2-TYPE DOMAIN-CONTAINING PROTEIN"/>
    <property type="match status" value="1"/>
</dbReference>
<evidence type="ECO:0000256" key="5">
    <source>
        <dbReference type="ARBA" id="ARBA00022833"/>
    </source>
</evidence>
<keyword evidence="3" id="KW-0677">Repeat</keyword>
<feature type="domain" description="CCHC-type" evidence="12">
    <location>
        <begin position="288"/>
        <end position="303"/>
    </location>
</feature>
<reference evidence="13" key="1">
    <citation type="journal article" date="2020" name="Cell">
        <title>Large-Scale Comparative Analyses of Tick Genomes Elucidate Their Genetic Diversity and Vector Capacities.</title>
        <authorList>
            <consortium name="Tick Genome and Microbiome Consortium (TIGMIC)"/>
            <person name="Jia N."/>
            <person name="Wang J."/>
            <person name="Shi W."/>
            <person name="Du L."/>
            <person name="Sun Y."/>
            <person name="Zhan W."/>
            <person name="Jiang J.F."/>
            <person name="Wang Q."/>
            <person name="Zhang B."/>
            <person name="Ji P."/>
            <person name="Bell-Sakyi L."/>
            <person name="Cui X.M."/>
            <person name="Yuan T.T."/>
            <person name="Jiang B.G."/>
            <person name="Yang W.F."/>
            <person name="Lam T.T."/>
            <person name="Chang Q.C."/>
            <person name="Ding S.J."/>
            <person name="Wang X.J."/>
            <person name="Zhu J.G."/>
            <person name="Ruan X.D."/>
            <person name="Zhao L."/>
            <person name="Wei J.T."/>
            <person name="Ye R.Z."/>
            <person name="Que T.C."/>
            <person name="Du C.H."/>
            <person name="Zhou Y.H."/>
            <person name="Cheng J.X."/>
            <person name="Dai P.F."/>
            <person name="Guo W.B."/>
            <person name="Han X.H."/>
            <person name="Huang E.J."/>
            <person name="Li L.F."/>
            <person name="Wei W."/>
            <person name="Gao Y.C."/>
            <person name="Liu J.Z."/>
            <person name="Shao H.Z."/>
            <person name="Wang X."/>
            <person name="Wang C.C."/>
            <person name="Yang T.C."/>
            <person name="Huo Q.B."/>
            <person name="Li W."/>
            <person name="Chen H.Y."/>
            <person name="Chen S.E."/>
            <person name="Zhou L.G."/>
            <person name="Ni X.B."/>
            <person name="Tian J.H."/>
            <person name="Sheng Y."/>
            <person name="Liu T."/>
            <person name="Pan Y.S."/>
            <person name="Xia L.Y."/>
            <person name="Li J."/>
            <person name="Zhao F."/>
            <person name="Cao W.C."/>
        </authorList>
    </citation>
    <scope>NUCLEOTIDE SEQUENCE</scope>
    <source>
        <strain evidence="13">Rmic-2018</strain>
    </source>
</reference>
<evidence type="ECO:0000256" key="7">
    <source>
        <dbReference type="ARBA" id="ARBA00023163"/>
    </source>
</evidence>
<keyword evidence="6" id="KW-0805">Transcription regulation</keyword>
<dbReference type="PROSITE" id="PS00028">
    <property type="entry name" value="ZINC_FINGER_C2H2_1"/>
    <property type="match status" value="4"/>
</dbReference>
<comment type="subcellular location">
    <subcellularLocation>
        <location evidence="1">Nucleus</location>
    </subcellularLocation>
</comment>
<feature type="region of interest" description="Disordered" evidence="10">
    <location>
        <begin position="116"/>
        <end position="137"/>
    </location>
</feature>
<dbReference type="VEuPathDB" id="VectorBase:LOC119160858"/>
<reference evidence="13" key="2">
    <citation type="submission" date="2021-09" db="EMBL/GenBank/DDBJ databases">
        <authorList>
            <person name="Jia N."/>
            <person name="Wang J."/>
            <person name="Shi W."/>
            <person name="Du L."/>
            <person name="Sun Y."/>
            <person name="Zhan W."/>
            <person name="Jiang J."/>
            <person name="Wang Q."/>
            <person name="Zhang B."/>
            <person name="Ji P."/>
            <person name="Sakyi L.B."/>
            <person name="Cui X."/>
            <person name="Yuan T."/>
            <person name="Jiang B."/>
            <person name="Yang W."/>
            <person name="Lam T.T.-Y."/>
            <person name="Chang Q."/>
            <person name="Ding S."/>
            <person name="Wang X."/>
            <person name="Zhu J."/>
            <person name="Ruan X."/>
            <person name="Zhao L."/>
            <person name="Wei J."/>
            <person name="Que T."/>
            <person name="Du C."/>
            <person name="Cheng J."/>
            <person name="Dai P."/>
            <person name="Han X."/>
            <person name="Huang E."/>
            <person name="Gao Y."/>
            <person name="Liu J."/>
            <person name="Shao H."/>
            <person name="Ye R."/>
            <person name="Li L."/>
            <person name="Wei W."/>
            <person name="Wang X."/>
            <person name="Wang C."/>
            <person name="Huo Q."/>
            <person name="Li W."/>
            <person name="Guo W."/>
            <person name="Chen H."/>
            <person name="Chen S."/>
            <person name="Zhou L."/>
            <person name="Zhou L."/>
            <person name="Ni X."/>
            <person name="Tian J."/>
            <person name="Zhou Y."/>
            <person name="Sheng Y."/>
            <person name="Liu T."/>
            <person name="Pan Y."/>
            <person name="Xia L."/>
            <person name="Li J."/>
            <person name="Zhao F."/>
            <person name="Cao W."/>
        </authorList>
    </citation>
    <scope>NUCLEOTIDE SEQUENCE</scope>
    <source>
        <strain evidence="13">Rmic-2018</strain>
        <tissue evidence="13">Larvae</tissue>
    </source>
</reference>
<keyword evidence="2" id="KW-0479">Metal-binding</keyword>
<feature type="compositionally biased region" description="Low complexity" evidence="10">
    <location>
        <begin position="374"/>
        <end position="383"/>
    </location>
</feature>
<evidence type="ECO:0000256" key="1">
    <source>
        <dbReference type="ARBA" id="ARBA00004123"/>
    </source>
</evidence>
<evidence type="ECO:0000256" key="2">
    <source>
        <dbReference type="ARBA" id="ARBA00022723"/>
    </source>
</evidence>
<evidence type="ECO:0000256" key="10">
    <source>
        <dbReference type="SAM" id="MobiDB-lite"/>
    </source>
</evidence>
<dbReference type="Proteomes" id="UP000821866">
    <property type="component" value="Chromosome 2"/>
</dbReference>
<gene>
    <name evidence="13" type="ORF">HPB51_013614</name>
</gene>
<feature type="region of interest" description="Disordered" evidence="10">
    <location>
        <begin position="482"/>
        <end position="521"/>
    </location>
</feature>
<dbReference type="PROSITE" id="PS50158">
    <property type="entry name" value="ZF_CCHC"/>
    <property type="match status" value="1"/>
</dbReference>
<feature type="region of interest" description="Disordered" evidence="10">
    <location>
        <begin position="352"/>
        <end position="448"/>
    </location>
</feature>
<evidence type="ECO:0000256" key="8">
    <source>
        <dbReference type="ARBA" id="ARBA00023242"/>
    </source>
</evidence>
<feature type="compositionally biased region" description="Basic and acidic residues" evidence="10">
    <location>
        <begin position="485"/>
        <end position="499"/>
    </location>
</feature>
<keyword evidence="5" id="KW-0862">Zinc</keyword>
<dbReference type="InterPro" id="IPR036236">
    <property type="entry name" value="Znf_C2H2_sf"/>
</dbReference>
<evidence type="ECO:0000313" key="14">
    <source>
        <dbReference type="Proteomes" id="UP000821866"/>
    </source>
</evidence>
<feature type="domain" description="C2H2-type" evidence="11">
    <location>
        <begin position="161"/>
        <end position="190"/>
    </location>
</feature>
<dbReference type="GO" id="GO:0006357">
    <property type="term" value="P:regulation of transcription by RNA polymerase II"/>
    <property type="evidence" value="ECO:0007669"/>
    <property type="project" value="TreeGrafter"/>
</dbReference>
<sequence>MEDPSSSIATGSPRTRQGDRDGHGVLCGDVCDEEELCSKAAVDFLRASSGDPFQDGEDDAVYGRNGEFLLSKKPDEWARGDALANLVFELRAGDDDLFGGAERLLCARDLFEKEDATKDDTTTKNTEEPASEEPQAGTLFSGVSTVLHVANPAPSAPRRRFPCTLEGCDRVFERGRQLRVHLLSHTACRPFKCAVDGCDWAFATEYKLKRHMETHEGKKDFMCDVEGCGQHFTTVYNLRAHMKLHGRPTFGCLSPGCPQVFGTRRKMELHLREHQELAAPYRRHTEVCYGCGGLGHRADVCPNPNSKWCRTCGQKSPTEDHHCTPKCSLCGGPHPTADIACKDRFQVPYIVRRRRRQRHRRSEKTQMALEMQSRDSSVSPSVSGTPRRGRSVTPAAQRCKSRSRSRGRSASRRRIQEELTWADRVKEKTTKPKKVTRSALPEHDEKSEIERLRQEIASLKAELRKQTAAQAISSRVEGANVADNAVHKSTQEPKVEVNKAKRKAPPPKDESDSEMQVESSQNKMLEELLRISKENQLSMNQLALRMGALESKVGAVENKVVALENKMAIQTRPKVRTQAAVNDDAGATPQG</sequence>
<dbReference type="InterPro" id="IPR013087">
    <property type="entry name" value="Znf_C2H2_type"/>
</dbReference>
<organism evidence="13 14">
    <name type="scientific">Rhipicephalus microplus</name>
    <name type="common">Cattle tick</name>
    <name type="synonym">Boophilus microplus</name>
    <dbReference type="NCBI Taxonomy" id="6941"/>
    <lineage>
        <taxon>Eukaryota</taxon>
        <taxon>Metazoa</taxon>
        <taxon>Ecdysozoa</taxon>
        <taxon>Arthropoda</taxon>
        <taxon>Chelicerata</taxon>
        <taxon>Arachnida</taxon>
        <taxon>Acari</taxon>
        <taxon>Parasitiformes</taxon>
        <taxon>Ixodida</taxon>
        <taxon>Ixodoidea</taxon>
        <taxon>Ixodidae</taxon>
        <taxon>Rhipicephalinae</taxon>
        <taxon>Rhipicephalus</taxon>
        <taxon>Boophilus</taxon>
    </lineage>
</organism>
<dbReference type="Gene3D" id="3.30.160.60">
    <property type="entry name" value="Classic Zinc Finger"/>
    <property type="match status" value="3"/>
</dbReference>
<dbReference type="SMART" id="SM00343">
    <property type="entry name" value="ZnF_C2HC"/>
    <property type="match status" value="1"/>
</dbReference>
<evidence type="ECO:0000256" key="6">
    <source>
        <dbReference type="ARBA" id="ARBA00023015"/>
    </source>
</evidence>
<dbReference type="PROSITE" id="PS50157">
    <property type="entry name" value="ZINC_FINGER_C2H2_2"/>
    <property type="match status" value="3"/>
</dbReference>
<dbReference type="GO" id="GO:0003676">
    <property type="term" value="F:nucleic acid binding"/>
    <property type="evidence" value="ECO:0007669"/>
    <property type="project" value="InterPro"/>
</dbReference>
<dbReference type="GO" id="GO:0008270">
    <property type="term" value="F:zinc ion binding"/>
    <property type="evidence" value="ECO:0007669"/>
    <property type="project" value="UniProtKB-KW"/>
</dbReference>
<feature type="compositionally biased region" description="Basic and acidic residues" evidence="10">
    <location>
        <begin position="116"/>
        <end position="127"/>
    </location>
</feature>
<comment type="caution">
    <text evidence="13">The sequence shown here is derived from an EMBL/GenBank/DDBJ whole genome shotgun (WGS) entry which is preliminary data.</text>
</comment>
<evidence type="ECO:0000256" key="9">
    <source>
        <dbReference type="PROSITE-ProRule" id="PRU00042"/>
    </source>
</evidence>
<feature type="region of interest" description="Disordered" evidence="10">
    <location>
        <begin position="1"/>
        <end position="24"/>
    </location>
</feature>
<feature type="domain" description="C2H2-type" evidence="11">
    <location>
        <begin position="191"/>
        <end position="220"/>
    </location>
</feature>
<feature type="compositionally biased region" description="Basic and acidic residues" evidence="10">
    <location>
        <begin position="414"/>
        <end position="430"/>
    </location>
</feature>
<name>A0A9J6EGH0_RHIMP</name>
<dbReference type="InterPro" id="IPR051061">
    <property type="entry name" value="Zinc_finger_trans_reg"/>
</dbReference>
<feature type="compositionally biased region" description="Polar residues" evidence="10">
    <location>
        <begin position="1"/>
        <end position="15"/>
    </location>
</feature>
<protein>
    <submittedName>
        <fullName evidence="13">Uncharacterized protein</fullName>
    </submittedName>
</protein>
<dbReference type="SUPFAM" id="SSF57667">
    <property type="entry name" value="beta-beta-alpha zinc fingers"/>
    <property type="match status" value="2"/>
</dbReference>
<keyword evidence="7" id="KW-0804">Transcription</keyword>
<feature type="domain" description="C2H2-type" evidence="11">
    <location>
        <begin position="221"/>
        <end position="245"/>
    </location>
</feature>
<feature type="compositionally biased region" description="Basic residues" evidence="10">
    <location>
        <begin position="352"/>
        <end position="362"/>
    </location>
</feature>
<accession>A0A9J6EGH0</accession>
<dbReference type="InterPro" id="IPR001878">
    <property type="entry name" value="Znf_CCHC"/>
</dbReference>
<proteinExistence type="predicted"/>
<evidence type="ECO:0000313" key="13">
    <source>
        <dbReference type="EMBL" id="KAH8033537.1"/>
    </source>
</evidence>
<dbReference type="AlphaFoldDB" id="A0A9J6EGH0"/>
<evidence type="ECO:0000259" key="11">
    <source>
        <dbReference type="PROSITE" id="PS50157"/>
    </source>
</evidence>
<keyword evidence="14" id="KW-1185">Reference proteome</keyword>
<feature type="compositionally biased region" description="Basic residues" evidence="10">
    <location>
        <begin position="399"/>
        <end position="413"/>
    </location>
</feature>
<dbReference type="SMART" id="SM00355">
    <property type="entry name" value="ZnF_C2H2"/>
    <property type="match status" value="4"/>
</dbReference>
<dbReference type="EMBL" id="JABSTU010000004">
    <property type="protein sequence ID" value="KAH8033537.1"/>
    <property type="molecule type" value="Genomic_DNA"/>
</dbReference>
<dbReference type="FunFam" id="3.30.160.60:FF:000125">
    <property type="entry name" value="Putative zinc finger protein 143"/>
    <property type="match status" value="1"/>
</dbReference>
<evidence type="ECO:0000259" key="12">
    <source>
        <dbReference type="PROSITE" id="PS50158"/>
    </source>
</evidence>
<dbReference type="PANTHER" id="PTHR46179">
    <property type="entry name" value="ZINC FINGER PROTEIN"/>
    <property type="match status" value="1"/>
</dbReference>
<dbReference type="Pfam" id="PF00096">
    <property type="entry name" value="zf-C2H2"/>
    <property type="match status" value="2"/>
</dbReference>
<dbReference type="GO" id="GO:0005634">
    <property type="term" value="C:nucleus"/>
    <property type="evidence" value="ECO:0007669"/>
    <property type="project" value="UniProtKB-SubCell"/>
</dbReference>
<keyword evidence="4 9" id="KW-0863">Zinc-finger</keyword>
<evidence type="ECO:0000256" key="3">
    <source>
        <dbReference type="ARBA" id="ARBA00022737"/>
    </source>
</evidence>